<dbReference type="STRING" id="1622118.Lupro_00965"/>
<dbReference type="PATRIC" id="fig|1622118.3.peg.196"/>
<dbReference type="GO" id="GO:0016810">
    <property type="term" value="F:hydrolase activity, acting on carbon-nitrogen (but not peptide) bonds"/>
    <property type="evidence" value="ECO:0007669"/>
    <property type="project" value="InterPro"/>
</dbReference>
<dbReference type="InterPro" id="IPR051781">
    <property type="entry name" value="Metallo-dep_Hydrolase"/>
</dbReference>
<dbReference type="SUPFAM" id="SSF51338">
    <property type="entry name" value="Composite domain of metallo-dependent hydrolases"/>
    <property type="match status" value="2"/>
</dbReference>
<dbReference type="PANTHER" id="PTHR43135:SF3">
    <property type="entry name" value="ALPHA-D-RIBOSE 1-METHYLPHOSPHONATE 5-TRIPHOSPHATE DIPHOSPHATASE"/>
    <property type="match status" value="1"/>
</dbReference>
<organism evidence="2 3">
    <name type="scientific">Lutibacter profundi</name>
    <dbReference type="NCBI Taxonomy" id="1622118"/>
    <lineage>
        <taxon>Bacteria</taxon>
        <taxon>Pseudomonadati</taxon>
        <taxon>Bacteroidota</taxon>
        <taxon>Flavobacteriia</taxon>
        <taxon>Flavobacteriales</taxon>
        <taxon>Flavobacteriaceae</taxon>
        <taxon>Lutibacter</taxon>
    </lineage>
</organism>
<dbReference type="Gene3D" id="3.20.20.140">
    <property type="entry name" value="Metal-dependent hydrolases"/>
    <property type="match status" value="2"/>
</dbReference>
<dbReference type="OrthoDB" id="9802793at2"/>
<keyword evidence="2" id="KW-0378">Hydrolase</keyword>
<dbReference type="InterPro" id="IPR032466">
    <property type="entry name" value="Metal_Hydrolase"/>
</dbReference>
<dbReference type="SUPFAM" id="SSF51556">
    <property type="entry name" value="Metallo-dependent hydrolases"/>
    <property type="match status" value="1"/>
</dbReference>
<sequence length="989" mass="110865">MKKSIILIIFLFSIVINSQEYFPNNTGVKTKANTTIAFTNATIYVTPSQIINKGTLLIKDGKVLHVGLAVTIPKGAEIINLNGKYIYPSFIDVYASFGISKPKRKPNSRNSKPQYDAQRKGYYWNDHIRPDTNPITIFKFDKSKAKELLKAGFGVVNTHLQDGIVRGNGLLISLNSNPSSSNIIIDNKSAQYLSFQKSSKSKQVYPNSLMGAMALLRQVYLDAEWYAKGLSKNNDLALDAFNRNKKLVQIFDAGGKQNDLRADKIGDQFGVQYVIVGGGNEYEDIEEIKATNATFIIPINFRKAYDVSNPYFASKIDVSDMRKWNQEPANLSVLQKNGVRFSITTHKLKSIANFNKNLQKAIKFGLDKTVALEALTTVPATILRKSNEIGTLQKGRYANFLITSGEIFEPKTITYENWVQGSKNVINDMNIKDITGNYTLSLNNEKYLLSITGKERKLTSSIKKDSLKIKSKISYTNNWLTITINETKDSPKFTRLVGRINNASNDLNGTSVDVSGKEFKWKAIKQPSEKKKKEKEKEASKLSLMPITFPNTAFGFAKRAKQETILIKNATVWTSEKEGILQNTDVLIKNGKISKIGKKLHAGSAKIIDGTGKYLTAGIIDEHTHIAAVAINEAGQNSSAEVTIEDVINPDDIKIYRNLAGGVTTVQILHGSANPIGGRSAIIKLKWGETASNMLYKNSPKFIKFALGENVKQSNWGSNNTVRFPQTRMGVEQVYLDYFQRAKEYDDLKKTGKPYRKDVELETLAEILNKERFISCHSYVQSEINMLMKVAEKFNFKINTFTHILEGYKVADKMRQHGVGASTFSDWWAYKYEVNDAIPYNAAILHNMGITVAINSDDAEMSRRLNQEAAKTIKYGGVSEQEAWKFVTLNPAKLLHIDDKVGSIKVGKDADLVLWSDNPLSIYAKAEKTIINGTIYFDIQKDLALRKSIQKERNTLINMMLNEKINGNPVQSPKKKATINFHCDTVLEY</sequence>
<dbReference type="EMBL" id="CP013355">
    <property type="protein sequence ID" value="AMC09912.1"/>
    <property type="molecule type" value="Genomic_DNA"/>
</dbReference>
<dbReference type="KEGG" id="lut:Lupro_00965"/>
<dbReference type="PANTHER" id="PTHR43135">
    <property type="entry name" value="ALPHA-D-RIBOSE 1-METHYLPHOSPHONATE 5-TRIPHOSPHATE DIPHOSPHATASE"/>
    <property type="match status" value="1"/>
</dbReference>
<feature type="domain" description="Amidohydrolase-related" evidence="1">
    <location>
        <begin position="844"/>
        <end position="932"/>
    </location>
</feature>
<name>A0A109RP46_9FLAO</name>
<evidence type="ECO:0000259" key="1">
    <source>
        <dbReference type="Pfam" id="PF01979"/>
    </source>
</evidence>
<evidence type="ECO:0000313" key="3">
    <source>
        <dbReference type="Proteomes" id="UP000059672"/>
    </source>
</evidence>
<gene>
    <name evidence="2" type="ORF">Lupro_00965</name>
</gene>
<dbReference type="Proteomes" id="UP000059672">
    <property type="component" value="Chromosome"/>
</dbReference>
<keyword evidence="3" id="KW-1185">Reference proteome</keyword>
<dbReference type="RefSeq" id="WP_068205630.1">
    <property type="nucleotide sequence ID" value="NZ_CP013355.1"/>
</dbReference>
<evidence type="ECO:0000313" key="2">
    <source>
        <dbReference type="EMBL" id="AMC09912.1"/>
    </source>
</evidence>
<proteinExistence type="predicted"/>
<reference evidence="3" key="1">
    <citation type="submission" date="2015-12" db="EMBL/GenBank/DDBJ databases">
        <title>Complete genome sequence of Lutibacter profundus strain LP1.</title>
        <authorList>
            <person name="Wissuwa J."/>
            <person name="Le Moine Bauer S."/>
            <person name="Stokke R."/>
            <person name="Dahle H."/>
            <person name="Steen I.H."/>
        </authorList>
    </citation>
    <scope>NUCLEOTIDE SEQUENCE [LARGE SCALE GENOMIC DNA]</scope>
    <source>
        <strain evidence="3">LP1</strain>
    </source>
</reference>
<dbReference type="InterPro" id="IPR006680">
    <property type="entry name" value="Amidohydro-rel"/>
</dbReference>
<dbReference type="InterPro" id="IPR011059">
    <property type="entry name" value="Metal-dep_hydrolase_composite"/>
</dbReference>
<dbReference type="Pfam" id="PF01979">
    <property type="entry name" value="Amidohydro_1"/>
    <property type="match status" value="1"/>
</dbReference>
<dbReference type="CDD" id="cd01309">
    <property type="entry name" value="Met_dep_hydrolase_C"/>
    <property type="match status" value="1"/>
</dbReference>
<dbReference type="AlphaFoldDB" id="A0A109RP46"/>
<protein>
    <submittedName>
        <fullName evidence="2">Amidohydrolase</fullName>
    </submittedName>
</protein>
<reference evidence="2 3" key="2">
    <citation type="journal article" date="2016" name="Int. J. Syst. Evol. Microbiol.">
        <title>Lutibacter profundi sp. nov., isolated from a deep-sea hydrothermal system on the Arctic Mid-Ocean Ridge and emended description of the genus Lutibacter.</title>
        <authorList>
            <person name="Le Moine Bauer S."/>
            <person name="Roalkvam I."/>
            <person name="Steen I.H."/>
            <person name="Dahle H."/>
        </authorList>
    </citation>
    <scope>NUCLEOTIDE SEQUENCE [LARGE SCALE GENOMIC DNA]</scope>
    <source>
        <strain evidence="2 3">LP1</strain>
    </source>
</reference>
<accession>A0A109RP46</accession>